<sequence length="293" mass="31107">MKDLSIFLLKKSLASKMKRGVRSACNGVVSTTTMDQGKGAADGAADDAANVSCVAAAPSPSSGGSYVDLDENNLAGGRSSPKTLEEMLLQLDVEEAAAARRAKLEEYGELNRRMSCANGHDALSSARDALSHYYPRFSLDGRDAMYRSFRNSYVNLEGGRNSVIGGFRGGGCGCGYELDVEKSLRLPPTVAGECVVWCRPGVVARLMGLEAVPVPVPSRSRSGKRLSFSEYRRRSLRRMGRYELEKDRIAMNVGGCKEGTGRESAAAAGHCATRPASMVLVRGGGGARGGRGL</sequence>
<dbReference type="AlphaFoldDB" id="A0AAX6E4A0"/>
<dbReference type="InterPro" id="IPR032795">
    <property type="entry name" value="DUF3741-assoc"/>
</dbReference>
<evidence type="ECO:0000259" key="1">
    <source>
        <dbReference type="Pfam" id="PF14383"/>
    </source>
</evidence>
<keyword evidence="3" id="KW-1185">Reference proteome</keyword>
<dbReference type="PANTHER" id="PTHR37897:SF1">
    <property type="entry name" value="DUF3741 DOMAIN-CONTAINING PROTEIN"/>
    <property type="match status" value="1"/>
</dbReference>
<dbReference type="EMBL" id="JANAVB010040218">
    <property type="protein sequence ID" value="KAJ6798821.1"/>
    <property type="molecule type" value="Genomic_DNA"/>
</dbReference>
<accession>A0AAX6E4A0</accession>
<evidence type="ECO:0000313" key="2">
    <source>
        <dbReference type="EMBL" id="KAJ6798821.1"/>
    </source>
</evidence>
<dbReference type="PANTHER" id="PTHR37897">
    <property type="entry name" value="DNAK FAMILY PROTEIN"/>
    <property type="match status" value="1"/>
</dbReference>
<dbReference type="Proteomes" id="UP001140949">
    <property type="component" value="Unassembled WGS sequence"/>
</dbReference>
<reference evidence="2" key="1">
    <citation type="journal article" date="2023" name="GigaByte">
        <title>Genome assembly of the bearded iris, Iris pallida Lam.</title>
        <authorList>
            <person name="Bruccoleri R.E."/>
            <person name="Oakeley E.J."/>
            <person name="Faust A.M.E."/>
            <person name="Altorfer M."/>
            <person name="Dessus-Babus S."/>
            <person name="Burckhardt D."/>
            <person name="Oertli M."/>
            <person name="Naumann U."/>
            <person name="Petersen F."/>
            <person name="Wong J."/>
        </authorList>
    </citation>
    <scope>NUCLEOTIDE SEQUENCE</scope>
    <source>
        <strain evidence="2">GSM-AAB239-AS_SAM_17_03QT</strain>
    </source>
</reference>
<comment type="caution">
    <text evidence="2">The sequence shown here is derived from an EMBL/GenBank/DDBJ whole genome shotgun (WGS) entry which is preliminary data.</text>
</comment>
<name>A0AAX6E4A0_IRIPA</name>
<feature type="domain" description="DUF3741" evidence="1">
    <location>
        <begin position="198"/>
        <end position="213"/>
    </location>
</feature>
<dbReference type="Pfam" id="PF14383">
    <property type="entry name" value="VARLMGL"/>
    <property type="match status" value="1"/>
</dbReference>
<gene>
    <name evidence="2" type="ORF">M6B38_211150</name>
</gene>
<evidence type="ECO:0000313" key="3">
    <source>
        <dbReference type="Proteomes" id="UP001140949"/>
    </source>
</evidence>
<reference evidence="2" key="2">
    <citation type="submission" date="2023-04" db="EMBL/GenBank/DDBJ databases">
        <authorList>
            <person name="Bruccoleri R.E."/>
            <person name="Oakeley E.J."/>
            <person name="Faust A.-M."/>
            <person name="Dessus-Babus S."/>
            <person name="Altorfer M."/>
            <person name="Burckhardt D."/>
            <person name="Oertli M."/>
            <person name="Naumann U."/>
            <person name="Petersen F."/>
            <person name="Wong J."/>
        </authorList>
    </citation>
    <scope>NUCLEOTIDE SEQUENCE</scope>
    <source>
        <strain evidence="2">GSM-AAB239-AS_SAM_17_03QT</strain>
        <tissue evidence="2">Leaf</tissue>
    </source>
</reference>
<protein>
    <recommendedName>
        <fullName evidence="1">DUF3741 domain-containing protein</fullName>
    </recommendedName>
</protein>
<proteinExistence type="predicted"/>
<organism evidence="2 3">
    <name type="scientific">Iris pallida</name>
    <name type="common">Sweet iris</name>
    <dbReference type="NCBI Taxonomy" id="29817"/>
    <lineage>
        <taxon>Eukaryota</taxon>
        <taxon>Viridiplantae</taxon>
        <taxon>Streptophyta</taxon>
        <taxon>Embryophyta</taxon>
        <taxon>Tracheophyta</taxon>
        <taxon>Spermatophyta</taxon>
        <taxon>Magnoliopsida</taxon>
        <taxon>Liliopsida</taxon>
        <taxon>Asparagales</taxon>
        <taxon>Iridaceae</taxon>
        <taxon>Iridoideae</taxon>
        <taxon>Irideae</taxon>
        <taxon>Iris</taxon>
    </lineage>
</organism>